<feature type="region of interest" description="Disordered" evidence="1">
    <location>
        <begin position="1"/>
        <end position="33"/>
    </location>
</feature>
<feature type="non-terminal residue" evidence="2">
    <location>
        <position position="1"/>
    </location>
</feature>
<sequence>MRSFLTRLSPGRGSSSKRGPKDNIDGAQAQGSHLVDESVRRGHEFLRRNARKMASVTDTGTAVKDNFAQLLILESTRDWDLVAFEFHARTWNYFIGAPVGTTAAFPDDVDTTSYALKLLPVDTGIASSVLDEMLAAGHTTAEGIITVYFDYGPAHGGHTDPAVCVNVLRCFYAHARGADPALAPTKALVLATLRDGAYARGTRYYPSPDAFLYFLARLVAEHPASDLAGDARELLHARLAERTDADGDALELAMRLVALRLLGAGVVYDGGDGDGDGDGASRAPVRRLLGMQEDDGGWQTGWLCRYGHTGMRLGNRYLTSALAIEALGALALPKDSR</sequence>
<evidence type="ECO:0000256" key="1">
    <source>
        <dbReference type="SAM" id="MobiDB-lite"/>
    </source>
</evidence>
<dbReference type="Proteomes" id="UP001219525">
    <property type="component" value="Unassembled WGS sequence"/>
</dbReference>
<evidence type="ECO:0000313" key="3">
    <source>
        <dbReference type="Proteomes" id="UP001219525"/>
    </source>
</evidence>
<proteinExistence type="predicted"/>
<reference evidence="2" key="1">
    <citation type="submission" date="2023-03" db="EMBL/GenBank/DDBJ databases">
        <title>Massive genome expansion in bonnet fungi (Mycena s.s.) driven by repeated elements and novel gene families across ecological guilds.</title>
        <authorList>
            <consortium name="Lawrence Berkeley National Laboratory"/>
            <person name="Harder C.B."/>
            <person name="Miyauchi S."/>
            <person name="Viragh M."/>
            <person name="Kuo A."/>
            <person name="Thoen E."/>
            <person name="Andreopoulos B."/>
            <person name="Lu D."/>
            <person name="Skrede I."/>
            <person name="Drula E."/>
            <person name="Henrissat B."/>
            <person name="Morin E."/>
            <person name="Kohler A."/>
            <person name="Barry K."/>
            <person name="LaButti K."/>
            <person name="Morin E."/>
            <person name="Salamov A."/>
            <person name="Lipzen A."/>
            <person name="Mereny Z."/>
            <person name="Hegedus B."/>
            <person name="Baldrian P."/>
            <person name="Stursova M."/>
            <person name="Weitz H."/>
            <person name="Taylor A."/>
            <person name="Grigoriev I.V."/>
            <person name="Nagy L.G."/>
            <person name="Martin F."/>
            <person name="Kauserud H."/>
        </authorList>
    </citation>
    <scope>NUCLEOTIDE SEQUENCE</scope>
    <source>
        <strain evidence="2">9144</strain>
    </source>
</reference>
<gene>
    <name evidence="2" type="ORF">GGX14DRAFT_482099</name>
</gene>
<protein>
    <submittedName>
        <fullName evidence="2">Uncharacterized protein</fullName>
    </submittedName>
</protein>
<comment type="caution">
    <text evidence="2">The sequence shown here is derived from an EMBL/GenBank/DDBJ whole genome shotgun (WGS) entry which is preliminary data.</text>
</comment>
<keyword evidence="3" id="KW-1185">Reference proteome</keyword>
<organism evidence="2 3">
    <name type="scientific">Mycena pura</name>
    <dbReference type="NCBI Taxonomy" id="153505"/>
    <lineage>
        <taxon>Eukaryota</taxon>
        <taxon>Fungi</taxon>
        <taxon>Dikarya</taxon>
        <taxon>Basidiomycota</taxon>
        <taxon>Agaricomycotina</taxon>
        <taxon>Agaricomycetes</taxon>
        <taxon>Agaricomycetidae</taxon>
        <taxon>Agaricales</taxon>
        <taxon>Marasmiineae</taxon>
        <taxon>Mycenaceae</taxon>
        <taxon>Mycena</taxon>
    </lineage>
</organism>
<accession>A0AAD6UMS7</accession>
<evidence type="ECO:0000313" key="2">
    <source>
        <dbReference type="EMBL" id="KAJ7190999.1"/>
    </source>
</evidence>
<dbReference type="AlphaFoldDB" id="A0AAD6UMS7"/>
<name>A0AAD6UMS7_9AGAR</name>
<dbReference type="EMBL" id="JARJCW010000139">
    <property type="protein sequence ID" value="KAJ7190999.1"/>
    <property type="molecule type" value="Genomic_DNA"/>
</dbReference>